<proteinExistence type="predicted"/>
<comment type="caution">
    <text evidence="1">The sequence shown here is derived from an EMBL/GenBank/DDBJ whole genome shotgun (WGS) entry which is preliminary data.</text>
</comment>
<gene>
    <name evidence="1" type="ORF">ZIOFF_007991</name>
</gene>
<sequence length="243" mass="27771">MEDYPEELRTPPISVVSVVGCPELHQTISSFLHAEQPPINTLALPDFSKISVLSRKQKDPLSSSHSAAGILKRDWLSKHRTRVPAAVAALFRVDCVTGDPAQWLQVCTDLENLKAVLHGRGIKLIVILVQTYANEDVNEDLKITLRKRAEIDAKYLMMLVQDDTPELKQSLTRWDMKLTHLPAFFNFLLDDNFLSILCRLSSTLAELCNTYYREEGRKIRIRIEKRSFSSVELNIRYCFKARA</sequence>
<organism evidence="1 2">
    <name type="scientific">Zingiber officinale</name>
    <name type="common">Ginger</name>
    <name type="synonym">Amomum zingiber</name>
    <dbReference type="NCBI Taxonomy" id="94328"/>
    <lineage>
        <taxon>Eukaryota</taxon>
        <taxon>Viridiplantae</taxon>
        <taxon>Streptophyta</taxon>
        <taxon>Embryophyta</taxon>
        <taxon>Tracheophyta</taxon>
        <taxon>Spermatophyta</taxon>
        <taxon>Magnoliopsida</taxon>
        <taxon>Liliopsida</taxon>
        <taxon>Zingiberales</taxon>
        <taxon>Zingiberaceae</taxon>
        <taxon>Zingiber</taxon>
    </lineage>
</organism>
<dbReference type="EMBL" id="JACMSC010000002">
    <property type="protein sequence ID" value="KAG6534107.1"/>
    <property type="molecule type" value="Genomic_DNA"/>
</dbReference>
<dbReference type="PANTHER" id="PTHR14374:SF0">
    <property type="entry name" value="TRAFFICKING PROTEIN PARTICLE COMPLEX SUBUNIT 11"/>
    <property type="match status" value="1"/>
</dbReference>
<dbReference type="AlphaFoldDB" id="A0A8J5HY00"/>
<accession>A0A8J5HY00</accession>
<reference evidence="1 2" key="1">
    <citation type="submission" date="2020-08" db="EMBL/GenBank/DDBJ databases">
        <title>Plant Genome Project.</title>
        <authorList>
            <person name="Zhang R.-G."/>
        </authorList>
    </citation>
    <scope>NUCLEOTIDE SEQUENCE [LARGE SCALE GENOMIC DNA]</scope>
    <source>
        <tissue evidence="1">Rhizome</tissue>
    </source>
</reference>
<name>A0A8J5HY00_ZINOF</name>
<evidence type="ECO:0000313" key="2">
    <source>
        <dbReference type="Proteomes" id="UP000734854"/>
    </source>
</evidence>
<keyword evidence="2" id="KW-1185">Reference proteome</keyword>
<dbReference type="Proteomes" id="UP000734854">
    <property type="component" value="Unassembled WGS sequence"/>
</dbReference>
<evidence type="ECO:0000313" key="1">
    <source>
        <dbReference type="EMBL" id="KAG6534107.1"/>
    </source>
</evidence>
<protein>
    <submittedName>
        <fullName evidence="1">Uncharacterized protein</fullName>
    </submittedName>
</protein>
<dbReference type="PANTHER" id="PTHR14374">
    <property type="entry name" value="FOIE GRAS"/>
    <property type="match status" value="1"/>
</dbReference>